<dbReference type="Pfam" id="PF00805">
    <property type="entry name" value="Pentapeptide"/>
    <property type="match status" value="1"/>
</dbReference>
<dbReference type="SUPFAM" id="SSF141571">
    <property type="entry name" value="Pentapeptide repeat-like"/>
    <property type="match status" value="1"/>
</dbReference>
<comment type="caution">
    <text evidence="2">The sequence shown here is derived from an EMBL/GenBank/DDBJ whole genome shotgun (WGS) entry which is preliminary data.</text>
</comment>
<feature type="region of interest" description="Disordered" evidence="1">
    <location>
        <begin position="176"/>
        <end position="208"/>
    </location>
</feature>
<accession>A0A2V0NTQ0</accession>
<dbReference type="AlphaFoldDB" id="A0A2V0NTQ0"/>
<sequence>MALLSRSAAAGPSTSAYARAPAAPRTRAVAARAARETNGRRAPAPAAAAAPSPLARAALAAAAAVMVAIAPPAAMADLNRFEADAAVTFRTNFEGANLSDVLMDRAVLNEANLKNAILQRAVFTRSDLGGADIEGADFTNALLDKLQQQALCKYADGVNPVTGVSTRKSLGCGSMRRFKASSPSNPEGPQVSEDDKEAFRATMPVYRE</sequence>
<dbReference type="EMBL" id="BDRX01000021">
    <property type="protein sequence ID" value="GBF91006.1"/>
    <property type="molecule type" value="Genomic_DNA"/>
</dbReference>
<name>A0A2V0NTQ0_9CHLO</name>
<dbReference type="STRING" id="307507.A0A2V0NTQ0"/>
<reference evidence="2 3" key="1">
    <citation type="journal article" date="2018" name="Sci. Rep.">
        <title>Raphidocelis subcapitata (=Pseudokirchneriella subcapitata) provides an insight into genome evolution and environmental adaptations in the Sphaeropleales.</title>
        <authorList>
            <person name="Suzuki S."/>
            <person name="Yamaguchi H."/>
            <person name="Nakajima N."/>
            <person name="Kawachi M."/>
        </authorList>
    </citation>
    <scope>NUCLEOTIDE SEQUENCE [LARGE SCALE GENOMIC DNA]</scope>
    <source>
        <strain evidence="2 3">NIES-35</strain>
    </source>
</reference>
<organism evidence="2 3">
    <name type="scientific">Raphidocelis subcapitata</name>
    <dbReference type="NCBI Taxonomy" id="307507"/>
    <lineage>
        <taxon>Eukaryota</taxon>
        <taxon>Viridiplantae</taxon>
        <taxon>Chlorophyta</taxon>
        <taxon>core chlorophytes</taxon>
        <taxon>Chlorophyceae</taxon>
        <taxon>CS clade</taxon>
        <taxon>Sphaeropleales</taxon>
        <taxon>Selenastraceae</taxon>
        <taxon>Raphidocelis</taxon>
    </lineage>
</organism>
<gene>
    <name evidence="2" type="ORF">Rsub_03861</name>
</gene>
<evidence type="ECO:0000313" key="3">
    <source>
        <dbReference type="Proteomes" id="UP000247498"/>
    </source>
</evidence>
<evidence type="ECO:0000256" key="1">
    <source>
        <dbReference type="SAM" id="MobiDB-lite"/>
    </source>
</evidence>
<protein>
    <recommendedName>
        <fullName evidence="4">Thylakoid lumenal</fullName>
    </recommendedName>
</protein>
<dbReference type="OrthoDB" id="9989223at2759"/>
<dbReference type="PANTHER" id="PTHR47121:SF2">
    <property type="entry name" value="THYLAKOID LUMENAL PROTEIN TL20.3, CHLOROPLASTIC"/>
    <property type="match status" value="1"/>
</dbReference>
<dbReference type="Proteomes" id="UP000247498">
    <property type="component" value="Unassembled WGS sequence"/>
</dbReference>
<dbReference type="InParanoid" id="A0A2V0NTQ0"/>
<evidence type="ECO:0008006" key="4">
    <source>
        <dbReference type="Google" id="ProtNLM"/>
    </source>
</evidence>
<dbReference type="Gene3D" id="2.160.20.80">
    <property type="entry name" value="E3 ubiquitin-protein ligase SopA"/>
    <property type="match status" value="1"/>
</dbReference>
<evidence type="ECO:0000313" key="2">
    <source>
        <dbReference type="EMBL" id="GBF91006.1"/>
    </source>
</evidence>
<dbReference type="InterPro" id="IPR001646">
    <property type="entry name" value="5peptide_repeat"/>
</dbReference>
<dbReference type="InterPro" id="IPR053285">
    <property type="entry name" value="Thylakoid_lumenal_pentapeptide"/>
</dbReference>
<dbReference type="PANTHER" id="PTHR47121">
    <property type="entry name" value="THYLAKOID LUMENAL PROTEIN TL20.3, CHLOROPLASTIC"/>
    <property type="match status" value="1"/>
</dbReference>
<keyword evidence="3" id="KW-1185">Reference proteome</keyword>
<proteinExistence type="predicted"/>